<dbReference type="AlphaFoldDB" id="A0A0G0B118"/>
<dbReference type="PRINTS" id="PR00379">
    <property type="entry name" value="INTEIN"/>
</dbReference>
<sequence>MIRIFSQLLSKNDQRYIRWKKSLKNRPPPWNKGKNKNNDLGVKKISDTLKTKKIDNFKIWRENAKKLEIIPNSKKLLNQDEDLAFLTGLILGDGHLAKASRTEVLRITLGTDKPNLWKYAAKIVNRVFNKKPNIRKRKHSEAMDITIYQNNLAKRLFIPLGPKRKYKLKLPTWIWNNKIFLISALKGLFEAEGSFSIHLKTCTYNFAFRNFNTSLLLEVKKALILFGYHPEERKTAIRLRKRDEALSFKQLIKFRTFK</sequence>
<comment type="caution">
    <text evidence="2">The sequence shown here is derived from an EMBL/GenBank/DDBJ whole genome shotgun (WGS) entry which is preliminary data.</text>
</comment>
<accession>A0A0G0B118</accession>
<organism evidence="2 3">
    <name type="scientific">Candidatus Roizmanbacteria bacterium GW2011_GWC2_34_23</name>
    <dbReference type="NCBI Taxonomy" id="1618484"/>
    <lineage>
        <taxon>Bacteria</taxon>
        <taxon>Candidatus Roizmaniibacteriota</taxon>
    </lineage>
</organism>
<dbReference type="InterPro" id="IPR006142">
    <property type="entry name" value="INTEIN"/>
</dbReference>
<dbReference type="GO" id="GO:0004519">
    <property type="term" value="F:endonuclease activity"/>
    <property type="evidence" value="ECO:0007669"/>
    <property type="project" value="InterPro"/>
</dbReference>
<proteinExistence type="predicted"/>
<evidence type="ECO:0000313" key="2">
    <source>
        <dbReference type="EMBL" id="KKP63088.1"/>
    </source>
</evidence>
<dbReference type="InterPro" id="IPR004042">
    <property type="entry name" value="Intein_endonuc_central"/>
</dbReference>
<reference evidence="2 3" key="1">
    <citation type="journal article" date="2015" name="Nature">
        <title>rRNA introns, odd ribosomes, and small enigmatic genomes across a large radiation of phyla.</title>
        <authorList>
            <person name="Brown C.T."/>
            <person name="Hug L.A."/>
            <person name="Thomas B.C."/>
            <person name="Sharon I."/>
            <person name="Castelle C.J."/>
            <person name="Singh A."/>
            <person name="Wilkins M.J."/>
            <person name="Williams K.H."/>
            <person name="Banfield J.F."/>
        </authorList>
    </citation>
    <scope>NUCLEOTIDE SEQUENCE [LARGE SCALE GENOMIC DNA]</scope>
</reference>
<feature type="domain" description="DOD-type homing endonuclease" evidence="1">
    <location>
        <begin position="86"/>
        <end position="228"/>
    </location>
</feature>
<dbReference type="Proteomes" id="UP000034004">
    <property type="component" value="Unassembled WGS sequence"/>
</dbReference>
<evidence type="ECO:0000259" key="1">
    <source>
        <dbReference type="PROSITE" id="PS50819"/>
    </source>
</evidence>
<dbReference type="STRING" id="1618484.UR56_C0002G0065"/>
<gene>
    <name evidence="2" type="ORF">UR56_C0002G0065</name>
</gene>
<evidence type="ECO:0000313" key="3">
    <source>
        <dbReference type="Proteomes" id="UP000034004"/>
    </source>
</evidence>
<dbReference type="SUPFAM" id="SSF55608">
    <property type="entry name" value="Homing endonucleases"/>
    <property type="match status" value="2"/>
</dbReference>
<dbReference type="GO" id="GO:0016539">
    <property type="term" value="P:intein-mediated protein splicing"/>
    <property type="evidence" value="ECO:0007669"/>
    <property type="project" value="InterPro"/>
</dbReference>
<dbReference type="InterPro" id="IPR027434">
    <property type="entry name" value="Homing_endonucl"/>
</dbReference>
<dbReference type="EMBL" id="LBPR01000002">
    <property type="protein sequence ID" value="KKP63088.1"/>
    <property type="molecule type" value="Genomic_DNA"/>
</dbReference>
<dbReference type="Gene3D" id="3.10.28.10">
    <property type="entry name" value="Homing endonucleases"/>
    <property type="match status" value="1"/>
</dbReference>
<name>A0A0G0B118_9BACT</name>
<dbReference type="PROSITE" id="PS50819">
    <property type="entry name" value="INTEIN_ENDONUCLEASE"/>
    <property type="match status" value="1"/>
</dbReference>
<protein>
    <recommendedName>
        <fullName evidence="1">DOD-type homing endonuclease domain-containing protein</fullName>
    </recommendedName>
</protein>